<protein>
    <submittedName>
        <fullName evidence="1">Uncharacterized protein</fullName>
    </submittedName>
</protein>
<dbReference type="EMBL" id="BGPR01000003">
    <property type="protein sequence ID" value="GBL73515.1"/>
    <property type="molecule type" value="Genomic_DNA"/>
</dbReference>
<reference evidence="1 2" key="1">
    <citation type="journal article" date="2019" name="Sci. Rep.">
        <title>Orb-weaving spider Araneus ventricosus genome elucidates the spidroin gene catalogue.</title>
        <authorList>
            <person name="Kono N."/>
            <person name="Nakamura H."/>
            <person name="Ohtoshi R."/>
            <person name="Moran D.A.P."/>
            <person name="Shinohara A."/>
            <person name="Yoshida Y."/>
            <person name="Fujiwara M."/>
            <person name="Mori M."/>
            <person name="Tomita M."/>
            <person name="Arakawa K."/>
        </authorList>
    </citation>
    <scope>NUCLEOTIDE SEQUENCE [LARGE SCALE GENOMIC DNA]</scope>
</reference>
<name>A0A4Y2A2B8_ARAVE</name>
<accession>A0A4Y2A2B8</accession>
<dbReference type="Proteomes" id="UP000499080">
    <property type="component" value="Unassembled WGS sequence"/>
</dbReference>
<gene>
    <name evidence="1" type="ORF">AVEN_159503_1</name>
</gene>
<evidence type="ECO:0000313" key="1">
    <source>
        <dbReference type="EMBL" id="GBL73515.1"/>
    </source>
</evidence>
<evidence type="ECO:0000313" key="2">
    <source>
        <dbReference type="Proteomes" id="UP000499080"/>
    </source>
</evidence>
<organism evidence="1 2">
    <name type="scientific">Araneus ventricosus</name>
    <name type="common">Orbweaver spider</name>
    <name type="synonym">Epeira ventricosa</name>
    <dbReference type="NCBI Taxonomy" id="182803"/>
    <lineage>
        <taxon>Eukaryota</taxon>
        <taxon>Metazoa</taxon>
        <taxon>Ecdysozoa</taxon>
        <taxon>Arthropoda</taxon>
        <taxon>Chelicerata</taxon>
        <taxon>Arachnida</taxon>
        <taxon>Araneae</taxon>
        <taxon>Araneomorphae</taxon>
        <taxon>Entelegynae</taxon>
        <taxon>Araneoidea</taxon>
        <taxon>Araneidae</taxon>
        <taxon>Araneus</taxon>
    </lineage>
</organism>
<comment type="caution">
    <text evidence="1">The sequence shown here is derived from an EMBL/GenBank/DDBJ whole genome shotgun (WGS) entry which is preliminary data.</text>
</comment>
<sequence length="90" mass="9745">MVSTLQDSTSDIEKSSATQQCSKAVMNDVVSDLALPEKATELGLKKQFVKGLNADGECQSIQPIVSSFPALCFEKIKVGVFDMPQIRIPL</sequence>
<proteinExistence type="predicted"/>
<dbReference type="AlphaFoldDB" id="A0A4Y2A2B8"/>
<keyword evidence="2" id="KW-1185">Reference proteome</keyword>